<dbReference type="GO" id="GO:0003729">
    <property type="term" value="F:mRNA binding"/>
    <property type="evidence" value="ECO:0007669"/>
    <property type="project" value="TreeGrafter"/>
</dbReference>
<keyword evidence="2" id="KW-0472">Membrane</keyword>
<organism evidence="3 4">
    <name type="scientific">Prunus yedoensis var. nudiflora</name>
    <dbReference type="NCBI Taxonomy" id="2094558"/>
    <lineage>
        <taxon>Eukaryota</taxon>
        <taxon>Viridiplantae</taxon>
        <taxon>Streptophyta</taxon>
        <taxon>Embryophyta</taxon>
        <taxon>Tracheophyta</taxon>
        <taxon>Spermatophyta</taxon>
        <taxon>Magnoliopsida</taxon>
        <taxon>eudicotyledons</taxon>
        <taxon>Gunneridae</taxon>
        <taxon>Pentapetalae</taxon>
        <taxon>rosids</taxon>
        <taxon>fabids</taxon>
        <taxon>Rosales</taxon>
        <taxon>Rosaceae</taxon>
        <taxon>Amygdaloideae</taxon>
        <taxon>Amygdaleae</taxon>
        <taxon>Prunus</taxon>
    </lineage>
</organism>
<keyword evidence="2" id="KW-0812">Transmembrane</keyword>
<keyword evidence="4" id="KW-1185">Reference proteome</keyword>
<feature type="transmembrane region" description="Helical" evidence="2">
    <location>
        <begin position="420"/>
        <end position="439"/>
    </location>
</feature>
<dbReference type="InterPro" id="IPR001680">
    <property type="entry name" value="WD40_rpt"/>
</dbReference>
<dbReference type="GO" id="GO:0000398">
    <property type="term" value="P:mRNA splicing, via spliceosome"/>
    <property type="evidence" value="ECO:0007669"/>
    <property type="project" value="InterPro"/>
</dbReference>
<dbReference type="PROSITE" id="PS50294">
    <property type="entry name" value="WD_REPEATS_REGION"/>
    <property type="match status" value="2"/>
</dbReference>
<dbReference type="PANTHER" id="PTHR43979:SF1">
    <property type="entry name" value="PRE-MRNA-PROCESSING FACTOR 17"/>
    <property type="match status" value="1"/>
</dbReference>
<dbReference type="PROSITE" id="PS50082">
    <property type="entry name" value="WD_REPEATS_2"/>
    <property type="match status" value="2"/>
</dbReference>
<keyword evidence="2" id="KW-1133">Transmembrane helix</keyword>
<dbReference type="Pfam" id="PF00400">
    <property type="entry name" value="WD40"/>
    <property type="match status" value="3"/>
</dbReference>
<dbReference type="EMBL" id="PJQY01003117">
    <property type="protein sequence ID" value="PQM39983.1"/>
    <property type="molecule type" value="Genomic_DNA"/>
</dbReference>
<evidence type="ECO:0000313" key="4">
    <source>
        <dbReference type="Proteomes" id="UP000250321"/>
    </source>
</evidence>
<dbReference type="STRING" id="2094558.A0A314UR54"/>
<comment type="caution">
    <text evidence="3">The sequence shown here is derived from an EMBL/GenBank/DDBJ whole genome shotgun (WGS) entry which is preliminary data.</text>
</comment>
<dbReference type="AlphaFoldDB" id="A0A314UR54"/>
<dbReference type="SUPFAM" id="SSF50978">
    <property type="entry name" value="WD40 repeat-like"/>
    <property type="match status" value="1"/>
</dbReference>
<proteinExistence type="predicted"/>
<dbReference type="Gene3D" id="2.130.10.10">
    <property type="entry name" value="YVTN repeat-like/Quinoprotein amine dehydrogenase"/>
    <property type="match status" value="2"/>
</dbReference>
<dbReference type="InterPro" id="IPR036322">
    <property type="entry name" value="WD40_repeat_dom_sf"/>
</dbReference>
<dbReference type="SMART" id="SM00320">
    <property type="entry name" value="WD40"/>
    <property type="match status" value="6"/>
</dbReference>
<keyword evidence="1" id="KW-0853">WD repeat</keyword>
<feature type="transmembrane region" description="Helical" evidence="2">
    <location>
        <begin position="446"/>
        <end position="468"/>
    </location>
</feature>
<dbReference type="OrthoDB" id="10257301at2759"/>
<feature type="repeat" description="WD" evidence="1">
    <location>
        <begin position="44"/>
        <end position="86"/>
    </location>
</feature>
<dbReference type="GO" id="GO:0071013">
    <property type="term" value="C:catalytic step 2 spliceosome"/>
    <property type="evidence" value="ECO:0007669"/>
    <property type="project" value="InterPro"/>
</dbReference>
<dbReference type="InterPro" id="IPR032847">
    <property type="entry name" value="PRPF17"/>
</dbReference>
<dbReference type="PANTHER" id="PTHR43979">
    <property type="entry name" value="PRE-MRNA-PROCESSING FACTOR 17"/>
    <property type="match status" value="1"/>
</dbReference>
<dbReference type="InterPro" id="IPR015943">
    <property type="entry name" value="WD40/YVTN_repeat-like_dom_sf"/>
</dbReference>
<accession>A0A314UR54</accession>
<evidence type="ECO:0000256" key="1">
    <source>
        <dbReference type="PROSITE-ProRule" id="PRU00221"/>
    </source>
</evidence>
<evidence type="ECO:0000313" key="3">
    <source>
        <dbReference type="EMBL" id="PQM39983.1"/>
    </source>
</evidence>
<sequence length="477" mass="52705">MAVELGQSSSKNAYKQVESIPFLDTNSARSSTSVQNEGRLVRTWGGGSKAVSTIRFSPNDGNFLFSGGIDNNIRLWKMDSKECVKIYKAHTGSIVDMCISFDESGIPIAKLKQEHVPLVVKFIPEQQNVMVAGCSDGRIITWDIREREQYHVFVGHVNRVHSITFVHKKRSFVSTGADKSTVLWDFAGTQILKSTGEQHEILSMSLHPLSDFLAGQTLSGQIIVYGQDLEQIDHKHFSGKRVNDTECEVSISPDGFNIMSGDGQGKLWIWDWNSCQVRRTVKCHAGSCLGAAWHPFDPTKFATCGRDGYIKLWSNGDLQAAALTDSLDMVGGEANAQEENDTDNAQEENDNVSAALLMIAIATILMTTTMNAKSFIPEENHVKILGFAAKSLNVFCTAGSIGITLLWWGLTVMAYKIRPYRVVSILGLVATLVVFWFGMERAMSHIWFLVNVSVQNICLVVLVTRSIVRICSGKSKP</sequence>
<protein>
    <submittedName>
        <fullName evidence="3">Pre-mRNA-processing factor 17 isoform X2</fullName>
    </submittedName>
</protein>
<feature type="repeat" description="WD" evidence="1">
    <location>
        <begin position="153"/>
        <end position="194"/>
    </location>
</feature>
<reference evidence="3 4" key="1">
    <citation type="submission" date="2018-02" db="EMBL/GenBank/DDBJ databases">
        <title>Draft genome of wild Prunus yedoensis var. nudiflora.</title>
        <authorList>
            <person name="Baek S."/>
            <person name="Kim J.-H."/>
            <person name="Choi K."/>
            <person name="Kim G.-B."/>
            <person name="Cho A."/>
            <person name="Jang H."/>
            <person name="Shin C.-H."/>
            <person name="Yu H.-J."/>
            <person name="Mun J.-H."/>
        </authorList>
    </citation>
    <scope>NUCLEOTIDE SEQUENCE [LARGE SCALE GENOMIC DNA]</scope>
    <source>
        <strain evidence="4">cv. Jeju island</strain>
        <tissue evidence="3">Leaf</tissue>
    </source>
</reference>
<dbReference type="Proteomes" id="UP000250321">
    <property type="component" value="Unassembled WGS sequence"/>
</dbReference>
<feature type="transmembrane region" description="Helical" evidence="2">
    <location>
        <begin position="384"/>
        <end position="408"/>
    </location>
</feature>
<gene>
    <name evidence="3" type="ORF">Pyn_12301</name>
</gene>
<evidence type="ECO:0000256" key="2">
    <source>
        <dbReference type="SAM" id="Phobius"/>
    </source>
</evidence>
<name>A0A314UR54_PRUYE</name>